<feature type="chain" id="PRO_5047044247" description="Gliding motility-associated C-terminal domain-containing protein" evidence="1">
    <location>
        <begin position="23"/>
        <end position="839"/>
    </location>
</feature>
<evidence type="ECO:0000256" key="1">
    <source>
        <dbReference type="SAM" id="SignalP"/>
    </source>
</evidence>
<accession>A0ABP9F028</accession>
<comment type="caution">
    <text evidence="2">The sequence shown here is derived from an EMBL/GenBank/DDBJ whole genome shotgun (WGS) entry which is preliminary data.</text>
</comment>
<dbReference type="RefSeq" id="WP_345273374.1">
    <property type="nucleotide sequence ID" value="NZ_BAABJH010000001.1"/>
</dbReference>
<name>A0ABP9F028_9FLAO</name>
<organism evidence="2 3">
    <name type="scientific">Flaviramulus aquimarinus</name>
    <dbReference type="NCBI Taxonomy" id="1170456"/>
    <lineage>
        <taxon>Bacteria</taxon>
        <taxon>Pseudomonadati</taxon>
        <taxon>Bacteroidota</taxon>
        <taxon>Flavobacteriia</taxon>
        <taxon>Flavobacteriales</taxon>
        <taxon>Flavobacteriaceae</taxon>
        <taxon>Flaviramulus</taxon>
    </lineage>
</organism>
<gene>
    <name evidence="2" type="ORF">GCM10023311_13940</name>
</gene>
<keyword evidence="3" id="KW-1185">Reference proteome</keyword>
<dbReference type="Pfam" id="PF13585">
    <property type="entry name" value="CHU_C"/>
    <property type="match status" value="1"/>
</dbReference>
<dbReference type="NCBIfam" id="TIGR04131">
    <property type="entry name" value="Bac_Flav_CTERM"/>
    <property type="match status" value="1"/>
</dbReference>
<dbReference type="EMBL" id="BAABJH010000001">
    <property type="protein sequence ID" value="GAA4890863.1"/>
    <property type="molecule type" value="Genomic_DNA"/>
</dbReference>
<reference evidence="3" key="1">
    <citation type="journal article" date="2019" name="Int. J. Syst. Evol. Microbiol.">
        <title>The Global Catalogue of Microorganisms (GCM) 10K type strain sequencing project: providing services to taxonomists for standard genome sequencing and annotation.</title>
        <authorList>
            <consortium name="The Broad Institute Genomics Platform"/>
            <consortium name="The Broad Institute Genome Sequencing Center for Infectious Disease"/>
            <person name="Wu L."/>
            <person name="Ma J."/>
        </authorList>
    </citation>
    <scope>NUCLEOTIDE SEQUENCE [LARGE SCALE GENOMIC DNA]</scope>
    <source>
        <strain evidence="3">JCM 18274</strain>
    </source>
</reference>
<feature type="signal peptide" evidence="1">
    <location>
        <begin position="1"/>
        <end position="22"/>
    </location>
</feature>
<sequence length="839" mass="93413">MFKYLYGFCLLFFILSVNITSAQLEAYEIDGEGWAKGNLVEIGINSKGVYGATTSKRPPSFHNNREVGNYLFGFIANPLNDGWIDYDGDFFSPGSPEEGFSIEINGINYSNNNDISTSQIPGKISGVNVISSDCFEDIAQISWEGNVNELNIKRYYSITQDGLFIQMTTFIKNLSDVTKTDVFFMHNVDPDNNVTLSDIYETDLEIISQASSPTDQTCLVTASQNPLLIPEDMDGSNVSFYANNDKARVTFGGFNNRSASNVWNGTDFLINTEGETRLNVDEAISIAFNLGNINANESIRFTYYYILEEVDESFVPFIVNAIQENPSTCNGQDGKLIFSGLTEGVSYGISYVDDGILVPEENYIANSEGLVEITDLDSGSYSNVALNFSGCDTTINTIFKLADPEPPSFTISKEDYTSCSNPEGVLTFTGLTPLTNYSIQFTHNSTPVGPQDIMANNIGVISFNNLTRGLYTNFIFEQYECTTLSNEVIEIIGPPLPTPYQIPEQFYCDDDYDYLTTIDLSLLNPLVLGTDLDTSFTITYHATANDAINGINLTASNYATIGEATYNLYAKKTHKASGCSSYLPFTITINLPPDFSVNGNLICLNSDDTVNFNYDLPILDTGLSDALHDFEWFFEDITIPGETLSTLTATKAGDYSVKATITETGCHYSKNMTVFPSGPPQFLDVTVTSLPFSRNHTVEITASGYGDYIFSVNNGPTQQSNVFMNLNPGYHTFQIIDNSGCGIVNIEKIIIDYMKVFTPNNDNFKDYWQIIGIEALIDPEIYIFDRYGKMLKHLNPNDKGWDGTFNGETLPQSDYWFKVFFKDDNNISREFKEHFTLKR</sequence>
<keyword evidence="1" id="KW-0732">Signal</keyword>
<evidence type="ECO:0000313" key="2">
    <source>
        <dbReference type="EMBL" id="GAA4890863.1"/>
    </source>
</evidence>
<protein>
    <recommendedName>
        <fullName evidence="4">Gliding motility-associated C-terminal domain-containing protein</fullName>
    </recommendedName>
</protein>
<evidence type="ECO:0000313" key="3">
    <source>
        <dbReference type="Proteomes" id="UP001500433"/>
    </source>
</evidence>
<dbReference type="Proteomes" id="UP001500433">
    <property type="component" value="Unassembled WGS sequence"/>
</dbReference>
<evidence type="ECO:0008006" key="4">
    <source>
        <dbReference type="Google" id="ProtNLM"/>
    </source>
</evidence>
<dbReference type="InterPro" id="IPR026341">
    <property type="entry name" value="T9SS_type_B"/>
</dbReference>
<proteinExistence type="predicted"/>